<keyword evidence="1" id="KW-0472">Membrane</keyword>
<reference evidence="3" key="1">
    <citation type="journal article" date="2014" name="Science">
        <title>Ancient hybridizations among the ancestral genomes of bread wheat.</title>
        <authorList>
            <consortium name="International Wheat Genome Sequencing Consortium,"/>
            <person name="Marcussen T."/>
            <person name="Sandve S.R."/>
            <person name="Heier L."/>
            <person name="Spannagl M."/>
            <person name="Pfeifer M."/>
            <person name="Jakobsen K.S."/>
            <person name="Wulff B.B."/>
            <person name="Steuernagel B."/>
            <person name="Mayer K.F."/>
            <person name="Olsen O.A."/>
        </authorList>
    </citation>
    <scope>NUCLEOTIDE SEQUENCE [LARGE SCALE GENOMIC DNA]</scope>
    <source>
        <strain evidence="3">cv. AL8/78</strain>
    </source>
</reference>
<reference evidence="3" key="2">
    <citation type="journal article" date="2017" name="Nat. Plants">
        <title>The Aegilops tauschii genome reveals multiple impacts of transposons.</title>
        <authorList>
            <person name="Zhao G."/>
            <person name="Zou C."/>
            <person name="Li K."/>
            <person name="Wang K."/>
            <person name="Li T."/>
            <person name="Gao L."/>
            <person name="Zhang X."/>
            <person name="Wang H."/>
            <person name="Yang Z."/>
            <person name="Liu X."/>
            <person name="Jiang W."/>
            <person name="Mao L."/>
            <person name="Kong X."/>
            <person name="Jiao Y."/>
            <person name="Jia J."/>
        </authorList>
    </citation>
    <scope>NUCLEOTIDE SEQUENCE [LARGE SCALE GENOMIC DNA]</scope>
    <source>
        <strain evidence="3">cv. AL8/78</strain>
    </source>
</reference>
<dbReference type="Gramene" id="AET2Gv20489500.7">
    <property type="protein sequence ID" value="AET2Gv20489500.7"/>
    <property type="gene ID" value="AET2Gv20489500"/>
</dbReference>
<evidence type="ECO:0000256" key="1">
    <source>
        <dbReference type="SAM" id="Phobius"/>
    </source>
</evidence>
<dbReference type="EnsemblPlants" id="AET2Gv20489500.4">
    <property type="protein sequence ID" value="AET2Gv20489500.4"/>
    <property type="gene ID" value="AET2Gv20489500"/>
</dbReference>
<keyword evidence="3" id="KW-1185">Reference proteome</keyword>
<dbReference type="Proteomes" id="UP000015105">
    <property type="component" value="Chromosome 2D"/>
</dbReference>
<dbReference type="Gramene" id="AET2Gv20489500.8">
    <property type="protein sequence ID" value="AET2Gv20489500.8"/>
    <property type="gene ID" value="AET2Gv20489500"/>
</dbReference>
<accession>A0A453BFT9</accession>
<protein>
    <submittedName>
        <fullName evidence="2">Uncharacterized protein</fullName>
    </submittedName>
</protein>
<keyword evidence="1" id="KW-1133">Transmembrane helix</keyword>
<name>A0A453BFT9_AEGTS</name>
<keyword evidence="1" id="KW-0812">Transmembrane</keyword>
<dbReference type="Gramene" id="AET2Gv20489500.4">
    <property type="protein sequence ID" value="AET2Gv20489500.4"/>
    <property type="gene ID" value="AET2Gv20489500"/>
</dbReference>
<feature type="transmembrane region" description="Helical" evidence="1">
    <location>
        <begin position="49"/>
        <end position="75"/>
    </location>
</feature>
<evidence type="ECO:0000313" key="3">
    <source>
        <dbReference type="Proteomes" id="UP000015105"/>
    </source>
</evidence>
<proteinExistence type="predicted"/>
<evidence type="ECO:0000313" key="2">
    <source>
        <dbReference type="EnsemblPlants" id="AET2Gv20489500.7"/>
    </source>
</evidence>
<dbReference type="EnsemblPlants" id="AET2Gv20489500.7">
    <property type="protein sequence ID" value="AET2Gv20489500.7"/>
    <property type="gene ID" value="AET2Gv20489500"/>
</dbReference>
<dbReference type="EnsemblPlants" id="AET2Gv20489500.8">
    <property type="protein sequence ID" value="AET2Gv20489500.8"/>
    <property type="gene ID" value="AET2Gv20489500"/>
</dbReference>
<reference evidence="2" key="5">
    <citation type="journal article" date="2021" name="G3 (Bethesda)">
        <title>Aegilops tauschii genome assembly Aet v5.0 features greater sequence contiguity and improved annotation.</title>
        <authorList>
            <person name="Wang L."/>
            <person name="Zhu T."/>
            <person name="Rodriguez J.C."/>
            <person name="Deal K.R."/>
            <person name="Dubcovsky J."/>
            <person name="McGuire P.E."/>
            <person name="Lux T."/>
            <person name="Spannagl M."/>
            <person name="Mayer K.F.X."/>
            <person name="Baldrich P."/>
            <person name="Meyers B.C."/>
            <person name="Huo N."/>
            <person name="Gu Y.Q."/>
            <person name="Zhou H."/>
            <person name="Devos K.M."/>
            <person name="Bennetzen J.L."/>
            <person name="Unver T."/>
            <person name="Budak H."/>
            <person name="Gulick P.J."/>
            <person name="Galiba G."/>
            <person name="Kalapos B."/>
            <person name="Nelson D.R."/>
            <person name="Li P."/>
            <person name="You F.M."/>
            <person name="Luo M.C."/>
            <person name="Dvorak J."/>
        </authorList>
    </citation>
    <scope>NUCLEOTIDE SEQUENCE [LARGE SCALE GENOMIC DNA]</scope>
    <source>
        <strain evidence="2">cv. AL8/78</strain>
    </source>
</reference>
<organism evidence="2 3">
    <name type="scientific">Aegilops tauschii subsp. strangulata</name>
    <name type="common">Goatgrass</name>
    <dbReference type="NCBI Taxonomy" id="200361"/>
    <lineage>
        <taxon>Eukaryota</taxon>
        <taxon>Viridiplantae</taxon>
        <taxon>Streptophyta</taxon>
        <taxon>Embryophyta</taxon>
        <taxon>Tracheophyta</taxon>
        <taxon>Spermatophyta</taxon>
        <taxon>Magnoliopsida</taxon>
        <taxon>Liliopsida</taxon>
        <taxon>Poales</taxon>
        <taxon>Poaceae</taxon>
        <taxon>BOP clade</taxon>
        <taxon>Pooideae</taxon>
        <taxon>Triticodae</taxon>
        <taxon>Triticeae</taxon>
        <taxon>Triticinae</taxon>
        <taxon>Aegilops</taxon>
    </lineage>
</organism>
<dbReference type="AlphaFoldDB" id="A0A453BFT9"/>
<sequence length="84" mass="9712">MSCDACMLTWCRSFSWHFGKTESLFVDRVSPHCTCAHICTLYCTMKMSLLFLLLFLYSNVITMESVSLSFLAYYLDFGDKQHTA</sequence>
<reference evidence="2" key="3">
    <citation type="journal article" date="2017" name="Nature">
        <title>Genome sequence of the progenitor of the wheat D genome Aegilops tauschii.</title>
        <authorList>
            <person name="Luo M.C."/>
            <person name="Gu Y.Q."/>
            <person name="Puiu D."/>
            <person name="Wang H."/>
            <person name="Twardziok S.O."/>
            <person name="Deal K.R."/>
            <person name="Huo N."/>
            <person name="Zhu T."/>
            <person name="Wang L."/>
            <person name="Wang Y."/>
            <person name="McGuire P.E."/>
            <person name="Liu S."/>
            <person name="Long H."/>
            <person name="Ramasamy R.K."/>
            <person name="Rodriguez J.C."/>
            <person name="Van S.L."/>
            <person name="Yuan L."/>
            <person name="Wang Z."/>
            <person name="Xia Z."/>
            <person name="Xiao L."/>
            <person name="Anderson O.D."/>
            <person name="Ouyang S."/>
            <person name="Liang Y."/>
            <person name="Zimin A.V."/>
            <person name="Pertea G."/>
            <person name="Qi P."/>
            <person name="Bennetzen J.L."/>
            <person name="Dai X."/>
            <person name="Dawson M.W."/>
            <person name="Muller H.G."/>
            <person name="Kugler K."/>
            <person name="Rivarola-Duarte L."/>
            <person name="Spannagl M."/>
            <person name="Mayer K.F.X."/>
            <person name="Lu F.H."/>
            <person name="Bevan M.W."/>
            <person name="Leroy P."/>
            <person name="Li P."/>
            <person name="You F.M."/>
            <person name="Sun Q."/>
            <person name="Liu Z."/>
            <person name="Lyons E."/>
            <person name="Wicker T."/>
            <person name="Salzberg S.L."/>
            <person name="Devos K.M."/>
            <person name="Dvorak J."/>
        </authorList>
    </citation>
    <scope>NUCLEOTIDE SEQUENCE [LARGE SCALE GENOMIC DNA]</scope>
    <source>
        <strain evidence="2">cv. AL8/78</strain>
    </source>
</reference>
<reference evidence="2" key="4">
    <citation type="submission" date="2019-03" db="UniProtKB">
        <authorList>
            <consortium name="EnsemblPlants"/>
        </authorList>
    </citation>
    <scope>IDENTIFICATION</scope>
</reference>